<feature type="compositionally biased region" description="Low complexity" evidence="1">
    <location>
        <begin position="227"/>
        <end position="241"/>
    </location>
</feature>
<protein>
    <submittedName>
        <fullName evidence="2">DUF5685 family protein</fullName>
    </submittedName>
</protein>
<feature type="region of interest" description="Disordered" evidence="1">
    <location>
        <begin position="164"/>
        <end position="241"/>
    </location>
</feature>
<dbReference type="EMBL" id="JBITGY010000001">
    <property type="protein sequence ID" value="MFI6496551.1"/>
    <property type="molecule type" value="Genomic_DNA"/>
</dbReference>
<name>A0ABW7YKY1_9ACTN</name>
<keyword evidence="3" id="KW-1185">Reference proteome</keyword>
<sequence>MFGIVRPCRHGMCGGMFKDWLGHLCGLCVALRDEHGHAARLATNYDALLVSVLAEAQTAAPAHRRKAAPCALRGFRSADIVQSEGVRLAATVSLILAAGKLRDHIADGDGPYRRRLVAATAGRLARRWSARATNSASALAFDPAPLTGAAAAQLALERSTALLAPEPPSGTAHLGRSFDTAHLGHSSGTAHLGHSSGTAHLGHSSATARLGHSSPAHPEPSSTAVRPGPSAGPGSDGAGLALLTAPTEDAVAAAFAHTAVLAGRPGNREPLERAGRSFGRLAHLLDAVEDLDDDRQRGAYNPLLATGASLSVAREHCDRAQADLRAAFADLDLPRPGLARALLVKETSRAVNRTFAPPASAAPSPEAPSPDSPSHHEPHRTSGPLSLACAAFSCCTCGLYEPPSEDDESRCGGCRNCGDACCQGCDCCSDCGDCDCCSGCDCCPS</sequence>
<reference evidence="2 3" key="1">
    <citation type="submission" date="2024-10" db="EMBL/GenBank/DDBJ databases">
        <title>The Natural Products Discovery Center: Release of the First 8490 Sequenced Strains for Exploring Actinobacteria Biosynthetic Diversity.</title>
        <authorList>
            <person name="Kalkreuter E."/>
            <person name="Kautsar S.A."/>
            <person name="Yang D."/>
            <person name="Bader C.D."/>
            <person name="Teijaro C.N."/>
            <person name="Fluegel L."/>
            <person name="Davis C.M."/>
            <person name="Simpson J.R."/>
            <person name="Lauterbach L."/>
            <person name="Steele A.D."/>
            <person name="Gui C."/>
            <person name="Meng S."/>
            <person name="Li G."/>
            <person name="Viehrig K."/>
            <person name="Ye F."/>
            <person name="Su P."/>
            <person name="Kiefer A.F."/>
            <person name="Nichols A."/>
            <person name="Cepeda A.J."/>
            <person name="Yan W."/>
            <person name="Fan B."/>
            <person name="Jiang Y."/>
            <person name="Adhikari A."/>
            <person name="Zheng C.-J."/>
            <person name="Schuster L."/>
            <person name="Cowan T.M."/>
            <person name="Smanski M.J."/>
            <person name="Chevrette M.G."/>
            <person name="De Carvalho L.P.S."/>
            <person name="Shen B."/>
        </authorList>
    </citation>
    <scope>NUCLEOTIDE SEQUENCE [LARGE SCALE GENOMIC DNA]</scope>
    <source>
        <strain evidence="2 3">NPDC050545</strain>
    </source>
</reference>
<accession>A0ABW7YKY1</accession>
<dbReference type="RefSeq" id="WP_397078737.1">
    <property type="nucleotide sequence ID" value="NZ_JBITGY010000001.1"/>
</dbReference>
<evidence type="ECO:0000313" key="2">
    <source>
        <dbReference type="EMBL" id="MFI6496551.1"/>
    </source>
</evidence>
<dbReference type="Proteomes" id="UP001612741">
    <property type="component" value="Unassembled WGS sequence"/>
</dbReference>
<evidence type="ECO:0000313" key="3">
    <source>
        <dbReference type="Proteomes" id="UP001612741"/>
    </source>
</evidence>
<dbReference type="InterPro" id="IPR043740">
    <property type="entry name" value="DUF5685"/>
</dbReference>
<proteinExistence type="predicted"/>
<comment type="caution">
    <text evidence="2">The sequence shown here is derived from an EMBL/GenBank/DDBJ whole genome shotgun (WGS) entry which is preliminary data.</text>
</comment>
<feature type="region of interest" description="Disordered" evidence="1">
    <location>
        <begin position="354"/>
        <end position="380"/>
    </location>
</feature>
<dbReference type="Pfam" id="PF18937">
    <property type="entry name" value="DUF5685"/>
    <property type="match status" value="1"/>
</dbReference>
<evidence type="ECO:0000256" key="1">
    <source>
        <dbReference type="SAM" id="MobiDB-lite"/>
    </source>
</evidence>
<organism evidence="2 3">
    <name type="scientific">Nonomuraea typhae</name>
    <dbReference type="NCBI Taxonomy" id="2603600"/>
    <lineage>
        <taxon>Bacteria</taxon>
        <taxon>Bacillati</taxon>
        <taxon>Actinomycetota</taxon>
        <taxon>Actinomycetes</taxon>
        <taxon>Streptosporangiales</taxon>
        <taxon>Streptosporangiaceae</taxon>
        <taxon>Nonomuraea</taxon>
    </lineage>
</organism>
<gene>
    <name evidence="2" type="ORF">ACIBG2_04150</name>
</gene>